<gene>
    <name evidence="1" type="ORF">ACFQ4B_05130</name>
</gene>
<proteinExistence type="predicted"/>
<evidence type="ECO:0000313" key="2">
    <source>
        <dbReference type="Proteomes" id="UP001597180"/>
    </source>
</evidence>
<dbReference type="EMBL" id="JBHTLU010000012">
    <property type="protein sequence ID" value="MFD1219490.1"/>
    <property type="molecule type" value="Genomic_DNA"/>
</dbReference>
<reference evidence="2" key="1">
    <citation type="journal article" date="2019" name="Int. J. Syst. Evol. Microbiol.">
        <title>The Global Catalogue of Microorganisms (GCM) 10K type strain sequencing project: providing services to taxonomists for standard genome sequencing and annotation.</title>
        <authorList>
            <consortium name="The Broad Institute Genomics Platform"/>
            <consortium name="The Broad Institute Genome Sequencing Center for Infectious Disease"/>
            <person name="Wu L."/>
            <person name="Ma J."/>
        </authorList>
    </citation>
    <scope>NUCLEOTIDE SEQUENCE [LARGE SCALE GENOMIC DNA]</scope>
    <source>
        <strain evidence="2">CCUG 53270</strain>
    </source>
</reference>
<protein>
    <recommendedName>
        <fullName evidence="3">Phage protein</fullName>
    </recommendedName>
</protein>
<accession>A0ABW3UIX1</accession>
<name>A0ABW3UIX1_9BACL</name>
<dbReference type="Proteomes" id="UP001597180">
    <property type="component" value="Unassembled WGS sequence"/>
</dbReference>
<sequence>MANEKIKELNQIKDDLYNLYPNAVKVTVVVEAEKITVTPVEKYEINTILNDANEDEE</sequence>
<evidence type="ECO:0000313" key="1">
    <source>
        <dbReference type="EMBL" id="MFD1219490.1"/>
    </source>
</evidence>
<evidence type="ECO:0008006" key="3">
    <source>
        <dbReference type="Google" id="ProtNLM"/>
    </source>
</evidence>
<dbReference type="RefSeq" id="WP_345595150.1">
    <property type="nucleotide sequence ID" value="NZ_BAABJG010000055.1"/>
</dbReference>
<comment type="caution">
    <text evidence="1">The sequence shown here is derived from an EMBL/GenBank/DDBJ whole genome shotgun (WGS) entry which is preliminary data.</text>
</comment>
<keyword evidence="2" id="KW-1185">Reference proteome</keyword>
<organism evidence="1 2">
    <name type="scientific">Paenibacillus vulneris</name>
    <dbReference type="NCBI Taxonomy" id="1133364"/>
    <lineage>
        <taxon>Bacteria</taxon>
        <taxon>Bacillati</taxon>
        <taxon>Bacillota</taxon>
        <taxon>Bacilli</taxon>
        <taxon>Bacillales</taxon>
        <taxon>Paenibacillaceae</taxon>
        <taxon>Paenibacillus</taxon>
    </lineage>
</organism>